<dbReference type="SUPFAM" id="SSF51230">
    <property type="entry name" value="Single hybrid motif"/>
    <property type="match status" value="1"/>
</dbReference>
<dbReference type="Gene3D" id="2.40.50.100">
    <property type="match status" value="1"/>
</dbReference>
<dbReference type="InterPro" id="IPR005481">
    <property type="entry name" value="BC-like_N"/>
</dbReference>
<evidence type="ECO:0000256" key="5">
    <source>
        <dbReference type="ARBA" id="ARBA00023267"/>
    </source>
</evidence>
<evidence type="ECO:0000256" key="2">
    <source>
        <dbReference type="ARBA" id="ARBA00022598"/>
    </source>
</evidence>
<dbReference type="PROSITE" id="PS00867">
    <property type="entry name" value="CPSASE_2"/>
    <property type="match status" value="1"/>
</dbReference>
<comment type="cofactor">
    <cofactor evidence="1">
        <name>biotin</name>
        <dbReference type="ChEBI" id="CHEBI:57586"/>
    </cofactor>
</comment>
<dbReference type="InterPro" id="IPR005479">
    <property type="entry name" value="CPAse_ATP-bd"/>
</dbReference>
<evidence type="ECO:0000256" key="6">
    <source>
        <dbReference type="PROSITE-ProRule" id="PRU00409"/>
    </source>
</evidence>
<gene>
    <name evidence="10" type="ORF">VAPA_1c03920</name>
</gene>
<dbReference type="HOGENOM" id="CLU_000395_3_1_4"/>
<evidence type="ECO:0000256" key="3">
    <source>
        <dbReference type="ARBA" id="ARBA00022741"/>
    </source>
</evidence>
<dbReference type="Pfam" id="PF02785">
    <property type="entry name" value="Biotin_carb_C"/>
    <property type="match status" value="1"/>
</dbReference>
<organism evidence="10 11">
    <name type="scientific">Variovorax paradoxus B4</name>
    <dbReference type="NCBI Taxonomy" id="1246301"/>
    <lineage>
        <taxon>Bacteria</taxon>
        <taxon>Pseudomonadati</taxon>
        <taxon>Pseudomonadota</taxon>
        <taxon>Betaproteobacteria</taxon>
        <taxon>Burkholderiales</taxon>
        <taxon>Comamonadaceae</taxon>
        <taxon>Variovorax</taxon>
    </lineage>
</organism>
<dbReference type="InterPro" id="IPR011761">
    <property type="entry name" value="ATP-grasp"/>
</dbReference>
<dbReference type="Pfam" id="PF02786">
    <property type="entry name" value="CPSase_L_D2"/>
    <property type="match status" value="1"/>
</dbReference>
<feature type="domain" description="Biotin carboxylation" evidence="9">
    <location>
        <begin position="23"/>
        <end position="466"/>
    </location>
</feature>
<dbReference type="GO" id="GO:0005524">
    <property type="term" value="F:ATP binding"/>
    <property type="evidence" value="ECO:0007669"/>
    <property type="project" value="UniProtKB-UniRule"/>
</dbReference>
<dbReference type="PANTHER" id="PTHR18866">
    <property type="entry name" value="CARBOXYLASE:PYRUVATE/ACETYL-COA/PROPIONYL-COA CARBOXYLASE"/>
    <property type="match status" value="1"/>
</dbReference>
<evidence type="ECO:0000259" key="7">
    <source>
        <dbReference type="PROSITE" id="PS50968"/>
    </source>
</evidence>
<dbReference type="FunFam" id="3.30.1490.20:FF:000003">
    <property type="entry name" value="acetyl-CoA carboxylase isoform X1"/>
    <property type="match status" value="1"/>
</dbReference>
<dbReference type="Pfam" id="PF00289">
    <property type="entry name" value="Biotin_carb_N"/>
    <property type="match status" value="1"/>
</dbReference>
<protein>
    <submittedName>
        <fullName evidence="10">Putative methylcrotonoyl-CoA carboxylase, subunit alpha</fullName>
    </submittedName>
</protein>
<dbReference type="SUPFAM" id="SSF51246">
    <property type="entry name" value="Rudiment single hybrid motif"/>
    <property type="match status" value="1"/>
</dbReference>
<dbReference type="RefSeq" id="WP_021005086.1">
    <property type="nucleotide sequence ID" value="NC_022247.1"/>
</dbReference>
<evidence type="ECO:0000313" key="11">
    <source>
        <dbReference type="Proteomes" id="UP000016223"/>
    </source>
</evidence>
<dbReference type="GO" id="GO:0016874">
    <property type="term" value="F:ligase activity"/>
    <property type="evidence" value="ECO:0007669"/>
    <property type="project" value="UniProtKB-KW"/>
</dbReference>
<dbReference type="KEGG" id="vpd:VAPA_1c03920"/>
<dbReference type="CDD" id="cd06850">
    <property type="entry name" value="biotinyl_domain"/>
    <property type="match status" value="1"/>
</dbReference>
<keyword evidence="4 6" id="KW-0067">ATP-binding</keyword>
<evidence type="ECO:0000259" key="9">
    <source>
        <dbReference type="PROSITE" id="PS50979"/>
    </source>
</evidence>
<dbReference type="FunFam" id="3.40.50.20:FF:000010">
    <property type="entry name" value="Propionyl-CoA carboxylase subunit alpha"/>
    <property type="match status" value="1"/>
</dbReference>
<dbReference type="InterPro" id="IPR050856">
    <property type="entry name" value="Biotin_carboxylase_complex"/>
</dbReference>
<keyword evidence="5" id="KW-0092">Biotin</keyword>
<evidence type="ECO:0000259" key="8">
    <source>
        <dbReference type="PROSITE" id="PS50975"/>
    </source>
</evidence>
<dbReference type="Pfam" id="PF00364">
    <property type="entry name" value="Biotin_lipoyl"/>
    <property type="match status" value="1"/>
</dbReference>
<evidence type="ECO:0000256" key="4">
    <source>
        <dbReference type="ARBA" id="ARBA00022840"/>
    </source>
</evidence>
<dbReference type="GO" id="GO:0046872">
    <property type="term" value="F:metal ion binding"/>
    <property type="evidence" value="ECO:0007669"/>
    <property type="project" value="InterPro"/>
</dbReference>
<accession>T1X3N5</accession>
<dbReference type="PATRIC" id="fig|1246301.3.peg.403"/>
<dbReference type="NCBIfam" id="NF006367">
    <property type="entry name" value="PRK08591.1"/>
    <property type="match status" value="1"/>
</dbReference>
<keyword evidence="2" id="KW-0436">Ligase</keyword>
<evidence type="ECO:0000256" key="1">
    <source>
        <dbReference type="ARBA" id="ARBA00001953"/>
    </source>
</evidence>
<dbReference type="AlphaFoldDB" id="T1X3N5"/>
<dbReference type="Proteomes" id="UP000016223">
    <property type="component" value="Chromosome 1"/>
</dbReference>
<dbReference type="PANTHER" id="PTHR18866:SF33">
    <property type="entry name" value="METHYLCROTONOYL-COA CARBOXYLASE SUBUNIT ALPHA, MITOCHONDRIAL-RELATED"/>
    <property type="match status" value="1"/>
</dbReference>
<dbReference type="InterPro" id="IPR011054">
    <property type="entry name" value="Rudment_hybrid_motif"/>
</dbReference>
<dbReference type="PROSITE" id="PS50968">
    <property type="entry name" value="BIOTINYL_LIPOYL"/>
    <property type="match status" value="1"/>
</dbReference>
<dbReference type="SUPFAM" id="SSF52440">
    <property type="entry name" value="PreATP-grasp domain"/>
    <property type="match status" value="1"/>
</dbReference>
<name>T1X3N5_VARPD</name>
<dbReference type="InterPro" id="IPR011764">
    <property type="entry name" value="Biotin_carboxylation_dom"/>
</dbReference>
<dbReference type="PROSITE" id="PS50979">
    <property type="entry name" value="BC"/>
    <property type="match status" value="1"/>
</dbReference>
<dbReference type="InterPro" id="IPR016185">
    <property type="entry name" value="PreATP-grasp_dom_sf"/>
</dbReference>
<dbReference type="InterPro" id="IPR005482">
    <property type="entry name" value="Biotin_COase_C"/>
</dbReference>
<dbReference type="FunFam" id="3.30.470.20:FF:000028">
    <property type="entry name" value="Methylcrotonoyl-CoA carboxylase subunit alpha, mitochondrial"/>
    <property type="match status" value="1"/>
</dbReference>
<dbReference type="EMBL" id="CP003911">
    <property type="protein sequence ID" value="AGU47522.1"/>
    <property type="molecule type" value="Genomic_DNA"/>
</dbReference>
<dbReference type="InterPro" id="IPR011053">
    <property type="entry name" value="Single_hybrid_motif"/>
</dbReference>
<dbReference type="Gene3D" id="3.30.470.20">
    <property type="entry name" value="ATP-grasp fold, B domain"/>
    <property type="match status" value="1"/>
</dbReference>
<dbReference type="SMART" id="SM00878">
    <property type="entry name" value="Biotin_carb_C"/>
    <property type="match status" value="1"/>
</dbReference>
<dbReference type="SUPFAM" id="SSF56059">
    <property type="entry name" value="Glutathione synthetase ATP-binding domain-like"/>
    <property type="match status" value="1"/>
</dbReference>
<reference evidence="10 11" key="1">
    <citation type="submission" date="2012-10" db="EMBL/GenBank/DDBJ databases">
        <title>Genome sequence of Variovorax paradoxus B4.</title>
        <authorList>
            <person name="Schuldes J."/>
            <person name="Brandt U."/>
            <person name="Hiessl S."/>
            <person name="Wuebbeler J.H."/>
            <person name="Thuermer A."/>
            <person name="Steinbuechel A."/>
            <person name="Daniel R."/>
        </authorList>
    </citation>
    <scope>NUCLEOTIDE SEQUENCE [LARGE SCALE GENOMIC DNA]</scope>
    <source>
        <strain evidence="10 11">B4</strain>
    </source>
</reference>
<keyword evidence="3 6" id="KW-0547">Nucleotide-binding</keyword>
<sequence>MSAAPGRPKQARAAARSAEASRCFHKILVANRGEIAVRVMRTARALGYRTVAVYSSADADAEHVRQADQAVWIGEPLPAQSYLNIVAIVEAARSSGAEAVHPGYGFLAENAEFAQACRDARLVFIGPSPEAIRAMGDKAGAKRLMQAAGVPCIPGYQGEDQSAATLAAEAARIGWPVMIKATAGGGGRGMRLAPSADAFAELLQSAQSEALHAFGDATVILERAIAAPRHIEIQVFADRHGNAIHLGERDCSVQRRHQKLIEETPSPAVSGALRERMGATAVAAAEAIGYEGAGTLEFLLDAKGEYWFMEMNTRLQVEHPVTEAVTGLDLVELQLRIAAGEPLPLAQQDVRMSGHAIEVRLCAEVPQQGFVPQSGTLAAWRPSAALRIEHALRDGAAVPPFYDSMIAKLVAHGRTREEARRRLIAGLQDTVALGLATNQRFLQRALSHPAFAGGSATTAFIAEHAEALLAPDPAMERRAAWLAALLLQLGERGWPSPLAHTLPNALRFSLDGMVHAARVTPQGAGRFDVALDAAAPARIELLSLAGDGALCFSCDGVSEQAMAVRESAVRQWIHFRGQAFEFQDLTHVAVPRTGAAGGDGLLRASMNGRVVALLVAEGDAVAAGQPIATLEAMKMEHVHCAPRAGRVAALHVTVGAQVAARHVVAEIADA</sequence>
<feature type="domain" description="ATP-grasp" evidence="8">
    <location>
        <begin position="142"/>
        <end position="339"/>
    </location>
</feature>
<evidence type="ECO:0000313" key="10">
    <source>
        <dbReference type="EMBL" id="AGU47522.1"/>
    </source>
</evidence>
<proteinExistence type="predicted"/>
<feature type="domain" description="Lipoyl-binding" evidence="7">
    <location>
        <begin position="593"/>
        <end position="668"/>
    </location>
</feature>
<dbReference type="PROSITE" id="PS50975">
    <property type="entry name" value="ATP_GRASP"/>
    <property type="match status" value="1"/>
</dbReference>
<dbReference type="InterPro" id="IPR000089">
    <property type="entry name" value="Biotin_lipoyl"/>
</dbReference>